<dbReference type="SUPFAM" id="SSF54427">
    <property type="entry name" value="NTF2-like"/>
    <property type="match status" value="1"/>
</dbReference>
<proteinExistence type="predicted"/>
<evidence type="ECO:0000313" key="2">
    <source>
        <dbReference type="Proteomes" id="UP000029227"/>
    </source>
</evidence>
<sequence length="86" mass="10236">MLSIWNQRFRDAEFQLKDIIQQGEKTVVLYQCSAYYTGGWARVPKKKQRVHMTGMLYLKQEAGMISECWLEDSSFDVYQQLTQYLD</sequence>
<gene>
    <name evidence="1" type="ORF">JCM19237_6290</name>
</gene>
<dbReference type="Proteomes" id="UP000029227">
    <property type="component" value="Unassembled WGS sequence"/>
</dbReference>
<reference evidence="1 2" key="1">
    <citation type="journal article" date="2014" name="Genome Announc.">
        <title>Draft Genome Sequences of Two Vibrionaceae Species, Vibrio ponticus C121 and Photobacterium aphoticum C119, Isolated as Coral Reef Microbiota.</title>
        <authorList>
            <person name="Al-saari N."/>
            <person name="Meirelles P.M."/>
            <person name="Mino S."/>
            <person name="Suda W."/>
            <person name="Oshima K."/>
            <person name="Hattori M."/>
            <person name="Ohkuma M."/>
            <person name="Thompson F.L."/>
            <person name="Gomez-Gil B."/>
            <person name="Sawabe T."/>
            <person name="Sawabe T."/>
        </authorList>
    </citation>
    <scope>NUCLEOTIDE SEQUENCE [LARGE SCALE GENOMIC DNA]</scope>
    <source>
        <strain evidence="1 2">JCM 19237</strain>
    </source>
</reference>
<dbReference type="eggNOG" id="ENOG5031JZS">
    <property type="taxonomic scope" value="Bacteria"/>
</dbReference>
<dbReference type="InterPro" id="IPR032710">
    <property type="entry name" value="NTF2-like_dom_sf"/>
</dbReference>
<comment type="caution">
    <text evidence="1">The sequence shown here is derived from an EMBL/GenBank/DDBJ whole genome shotgun (WGS) entry which is preliminary data.</text>
</comment>
<dbReference type="Gene3D" id="3.10.450.50">
    <property type="match status" value="1"/>
</dbReference>
<dbReference type="STRING" id="754436.JCM19237_6290"/>
<accession>A0A090QKF7</accession>
<name>A0A090QKF7_9GAMM</name>
<dbReference type="AlphaFoldDB" id="A0A090QKF7"/>
<protein>
    <recommendedName>
        <fullName evidence="3">SnoaL-like polyketide cyclase</fullName>
    </recommendedName>
</protein>
<organism evidence="1 2">
    <name type="scientific">Photobacterium aphoticum</name>
    <dbReference type="NCBI Taxonomy" id="754436"/>
    <lineage>
        <taxon>Bacteria</taxon>
        <taxon>Pseudomonadati</taxon>
        <taxon>Pseudomonadota</taxon>
        <taxon>Gammaproteobacteria</taxon>
        <taxon>Vibrionales</taxon>
        <taxon>Vibrionaceae</taxon>
        <taxon>Photobacterium</taxon>
    </lineage>
</organism>
<dbReference type="EMBL" id="BBMN01000002">
    <property type="protein sequence ID" value="GAL03396.1"/>
    <property type="molecule type" value="Genomic_DNA"/>
</dbReference>
<evidence type="ECO:0000313" key="1">
    <source>
        <dbReference type="EMBL" id="GAL03396.1"/>
    </source>
</evidence>
<evidence type="ECO:0008006" key="3">
    <source>
        <dbReference type="Google" id="ProtNLM"/>
    </source>
</evidence>